<reference evidence="5" key="1">
    <citation type="journal article" date="2023" name="G3 (Bethesda)">
        <title>Whole genome assemblies of Zophobas morio and Tenebrio molitor.</title>
        <authorList>
            <person name="Kaur S."/>
            <person name="Stinson S.A."/>
            <person name="diCenzo G.C."/>
        </authorList>
    </citation>
    <scope>NUCLEOTIDE SEQUENCE</scope>
    <source>
        <strain evidence="5">QUZm001</strain>
    </source>
</reference>
<dbReference type="GO" id="GO:0062129">
    <property type="term" value="C:chitin-based extracellular matrix"/>
    <property type="evidence" value="ECO:0007669"/>
    <property type="project" value="TreeGrafter"/>
</dbReference>
<evidence type="ECO:0000256" key="3">
    <source>
        <dbReference type="SAM" id="MobiDB-lite"/>
    </source>
</evidence>
<dbReference type="InterPro" id="IPR050468">
    <property type="entry name" value="Cuticle_Struct_Prot"/>
</dbReference>
<proteinExistence type="predicted"/>
<evidence type="ECO:0000256" key="4">
    <source>
        <dbReference type="SAM" id="SignalP"/>
    </source>
</evidence>
<feature type="region of interest" description="Disordered" evidence="3">
    <location>
        <begin position="172"/>
        <end position="271"/>
    </location>
</feature>
<evidence type="ECO:0000256" key="2">
    <source>
        <dbReference type="PROSITE-ProRule" id="PRU00497"/>
    </source>
</evidence>
<protein>
    <recommendedName>
        <fullName evidence="7">Protein lethal(3)malignant blood neoplasm 1</fullName>
    </recommendedName>
</protein>
<dbReference type="PROSITE" id="PS00233">
    <property type="entry name" value="CHIT_BIND_RR_1"/>
    <property type="match status" value="1"/>
</dbReference>
<evidence type="ECO:0008006" key="7">
    <source>
        <dbReference type="Google" id="ProtNLM"/>
    </source>
</evidence>
<evidence type="ECO:0000256" key="1">
    <source>
        <dbReference type="ARBA" id="ARBA00022460"/>
    </source>
</evidence>
<feature type="compositionally biased region" description="Polar residues" evidence="3">
    <location>
        <begin position="201"/>
        <end position="230"/>
    </location>
</feature>
<dbReference type="Pfam" id="PF00379">
    <property type="entry name" value="Chitin_bind_4"/>
    <property type="match status" value="2"/>
</dbReference>
<sequence length="401" mass="43752">MARPLLIKVFGIVVTFLVVACQKNADESRPYEFGFTIDGEQHRHEKKDVNGIIQGEFGFITADGIYHVTVYATDENGNFKILSMRNIRISAPLDGSPLPPGAKIESYAGAGKVQPQPPAPVRQQPKYPSIDERNQFQNQQVQTTAKTTFAFTTQPTIKPACGGCGYVTTPKPRPGERFPFQTPAFQKPSQQNGAVGGGQTSGPNYQTPSKSSFPNQRPGSIQQTPGSPLTPNRIHGGSVPSSPTPGGGVPNSIYPSNQRQNEIDASNPRRPLSQVSVKDGVIHVPGNQDIPIRDKFPGMVDGLPNGITEKDVTDLLYKFNYTVGFHGHYEKGLKNGAKVGGYFVTGRDGISRIVTYVADENGFRPKVKFVRLDLASDEVPKEGSEKTFGLKNFEFIWYPIS</sequence>
<dbReference type="PANTHER" id="PTHR10380:SF119">
    <property type="entry name" value="PROTEIN LETHAL(3)MALIGNANT BLOOD NEOPLASM 1"/>
    <property type="match status" value="1"/>
</dbReference>
<dbReference type="PROSITE" id="PS51155">
    <property type="entry name" value="CHIT_BIND_RR_2"/>
    <property type="match status" value="2"/>
</dbReference>
<feature type="compositionally biased region" description="Polar residues" evidence="3">
    <location>
        <begin position="183"/>
        <end position="193"/>
    </location>
</feature>
<keyword evidence="4" id="KW-0732">Signal</keyword>
<gene>
    <name evidence="5" type="ORF">Zmor_013203</name>
</gene>
<name>A0AA38ICS2_9CUCU</name>
<keyword evidence="6" id="KW-1185">Reference proteome</keyword>
<comment type="caution">
    <text evidence="5">The sequence shown here is derived from an EMBL/GenBank/DDBJ whole genome shotgun (WGS) entry which is preliminary data.</text>
</comment>
<dbReference type="PROSITE" id="PS51257">
    <property type="entry name" value="PROKAR_LIPOPROTEIN"/>
    <property type="match status" value="1"/>
</dbReference>
<dbReference type="EMBL" id="JALNTZ010000004">
    <property type="protein sequence ID" value="KAJ3653985.1"/>
    <property type="molecule type" value="Genomic_DNA"/>
</dbReference>
<organism evidence="5 6">
    <name type="scientific">Zophobas morio</name>
    <dbReference type="NCBI Taxonomy" id="2755281"/>
    <lineage>
        <taxon>Eukaryota</taxon>
        <taxon>Metazoa</taxon>
        <taxon>Ecdysozoa</taxon>
        <taxon>Arthropoda</taxon>
        <taxon>Hexapoda</taxon>
        <taxon>Insecta</taxon>
        <taxon>Pterygota</taxon>
        <taxon>Neoptera</taxon>
        <taxon>Endopterygota</taxon>
        <taxon>Coleoptera</taxon>
        <taxon>Polyphaga</taxon>
        <taxon>Cucujiformia</taxon>
        <taxon>Tenebrionidae</taxon>
        <taxon>Zophobas</taxon>
    </lineage>
</organism>
<feature type="compositionally biased region" description="Polar residues" evidence="3">
    <location>
        <begin position="253"/>
        <end position="264"/>
    </location>
</feature>
<accession>A0AA38ICS2</accession>
<keyword evidence="1 2" id="KW-0193">Cuticle</keyword>
<dbReference type="InterPro" id="IPR000618">
    <property type="entry name" value="Insect_cuticle"/>
</dbReference>
<dbReference type="Proteomes" id="UP001168821">
    <property type="component" value="Unassembled WGS sequence"/>
</dbReference>
<dbReference type="AlphaFoldDB" id="A0AA38ICS2"/>
<dbReference type="InterPro" id="IPR031311">
    <property type="entry name" value="CHIT_BIND_RR_consensus"/>
</dbReference>
<dbReference type="PANTHER" id="PTHR10380">
    <property type="entry name" value="CUTICLE PROTEIN"/>
    <property type="match status" value="1"/>
</dbReference>
<dbReference type="GO" id="GO:0008010">
    <property type="term" value="F:structural constituent of chitin-based larval cuticle"/>
    <property type="evidence" value="ECO:0007669"/>
    <property type="project" value="TreeGrafter"/>
</dbReference>
<evidence type="ECO:0000313" key="6">
    <source>
        <dbReference type="Proteomes" id="UP001168821"/>
    </source>
</evidence>
<feature type="chain" id="PRO_5041459445" description="Protein lethal(3)malignant blood neoplasm 1" evidence="4">
    <location>
        <begin position="22"/>
        <end position="401"/>
    </location>
</feature>
<feature type="signal peptide" evidence="4">
    <location>
        <begin position="1"/>
        <end position="21"/>
    </location>
</feature>
<evidence type="ECO:0000313" key="5">
    <source>
        <dbReference type="EMBL" id="KAJ3653985.1"/>
    </source>
</evidence>